<name>A0ACD4CVD4_9HYPH</name>
<reference evidence="1" key="1">
    <citation type="submission" date="2022-09" db="EMBL/GenBank/DDBJ databases">
        <title>Interaction between co-microsymbionts with complementary sets of symbiotic genes in legume-rhizobium systems.</title>
        <authorList>
            <person name="Safronova V."/>
            <person name="Sazanova A."/>
            <person name="Afonin A."/>
            <person name="Chirak E."/>
        </authorList>
    </citation>
    <scope>NUCLEOTIDE SEQUENCE</scope>
    <source>
        <strain evidence="1">A18/3m</strain>
    </source>
</reference>
<keyword evidence="1" id="KW-0614">Plasmid</keyword>
<evidence type="ECO:0000313" key="1">
    <source>
        <dbReference type="EMBL" id="UXN57562.1"/>
    </source>
</evidence>
<accession>A0ACD4CVD4</accession>
<evidence type="ECO:0000313" key="2">
    <source>
        <dbReference type="Proteomes" id="UP001061991"/>
    </source>
</evidence>
<gene>
    <name evidence="1" type="ORF">N8E88_04355</name>
</gene>
<protein>
    <submittedName>
        <fullName evidence="1">Extracellular solute-binding protein</fullName>
    </submittedName>
</protein>
<sequence length="371" mass="40519">MNRREFLARQGAFLGAVGIAAAFPSMSARAAANAEALNVTLKFLGWQGYDDPKAMGTLVAQGLTLDAQYITGNAEIVTKLRSGGVGSIDVVTPGISAVAPLIRAKLVEPIDATKLPSSERFFSQFRNMSWQQSDGKNYAVPVSWSDYPLSYRADLFKDLPKRWADLGDEKFRGKLITLDDPANLWLFARALFKTADFSKLTKDQVNQAADAFMPVKANLTTIAPSFGDIADVLARGDAQASVLGWRFIEAKLKSKGIDGASYVPPEDGTFLWCDSYCIAAKAPHLEQTYAFLNQMLSPEGNAIIGAAIGCGVVNADAVALLPEDQRKLYPYENLPAFLEKNTFYIPPALEAEGEIATMRDWTEAWERIKLS</sequence>
<dbReference type="Proteomes" id="UP001061991">
    <property type="component" value="Plasmid p_unnamed3"/>
</dbReference>
<organism evidence="1 2">
    <name type="scientific">Phyllobacterium zundukense</name>
    <dbReference type="NCBI Taxonomy" id="1867719"/>
    <lineage>
        <taxon>Bacteria</taxon>
        <taxon>Pseudomonadati</taxon>
        <taxon>Pseudomonadota</taxon>
        <taxon>Alphaproteobacteria</taxon>
        <taxon>Hyphomicrobiales</taxon>
        <taxon>Phyllobacteriaceae</taxon>
        <taxon>Phyllobacterium</taxon>
    </lineage>
</organism>
<keyword evidence="2" id="KW-1185">Reference proteome</keyword>
<proteinExistence type="predicted"/>
<geneLocation type="plasmid" evidence="1 2">
    <name>p_unnamed3</name>
</geneLocation>
<dbReference type="EMBL" id="CP104970">
    <property type="protein sequence ID" value="UXN57562.1"/>
    <property type="molecule type" value="Genomic_DNA"/>
</dbReference>